<name>A0A0D1YBU4_9EURO</name>
<evidence type="ECO:0000313" key="3">
    <source>
        <dbReference type="Proteomes" id="UP000053599"/>
    </source>
</evidence>
<proteinExistence type="predicted"/>
<evidence type="ECO:0000256" key="1">
    <source>
        <dbReference type="ARBA" id="ARBA00023002"/>
    </source>
</evidence>
<reference evidence="2 3" key="1">
    <citation type="submission" date="2015-01" db="EMBL/GenBank/DDBJ databases">
        <title>The Genome Sequence of Exophiala sideris CBS121828.</title>
        <authorList>
            <consortium name="The Broad Institute Genomics Platform"/>
            <person name="Cuomo C."/>
            <person name="de Hoog S."/>
            <person name="Gorbushina A."/>
            <person name="Stielow B."/>
            <person name="Teixiera M."/>
            <person name="Abouelleil A."/>
            <person name="Chapman S.B."/>
            <person name="Priest M."/>
            <person name="Young S.K."/>
            <person name="Wortman J."/>
            <person name="Nusbaum C."/>
            <person name="Birren B."/>
        </authorList>
    </citation>
    <scope>NUCLEOTIDE SEQUENCE [LARGE SCALE GENOMIC DNA]</scope>
    <source>
        <strain evidence="2 3">CBS 121828</strain>
    </source>
</reference>
<accession>A0A0D1YBU4</accession>
<protein>
    <recommendedName>
        <fullName evidence="4">Ketoreductase (KR) domain-containing protein</fullName>
    </recommendedName>
</protein>
<organism evidence="2 3">
    <name type="scientific">Exophiala sideris</name>
    <dbReference type="NCBI Taxonomy" id="1016849"/>
    <lineage>
        <taxon>Eukaryota</taxon>
        <taxon>Fungi</taxon>
        <taxon>Dikarya</taxon>
        <taxon>Ascomycota</taxon>
        <taxon>Pezizomycotina</taxon>
        <taxon>Eurotiomycetes</taxon>
        <taxon>Chaetothyriomycetidae</taxon>
        <taxon>Chaetothyriales</taxon>
        <taxon>Herpotrichiellaceae</taxon>
        <taxon>Exophiala</taxon>
    </lineage>
</organism>
<dbReference type="PANTHER" id="PTHR47534:SF3">
    <property type="entry name" value="ALCOHOL DEHYDROGENASE-LIKE C-TERMINAL DOMAIN-CONTAINING PROTEIN"/>
    <property type="match status" value="1"/>
</dbReference>
<dbReference type="AlphaFoldDB" id="A0A0D1YBU4"/>
<dbReference type="HOGENOM" id="CLU_044999_0_0_1"/>
<gene>
    <name evidence="2" type="ORF">PV11_07945</name>
</gene>
<dbReference type="InterPro" id="IPR052228">
    <property type="entry name" value="Sec_Metab_Biosynth_Oxidored"/>
</dbReference>
<keyword evidence="1" id="KW-0560">Oxidoreductase</keyword>
<dbReference type="SUPFAM" id="SSF51735">
    <property type="entry name" value="NAD(P)-binding Rossmann-fold domains"/>
    <property type="match status" value="1"/>
</dbReference>
<dbReference type="Gene3D" id="3.40.50.720">
    <property type="entry name" value="NAD(P)-binding Rossmann-like Domain"/>
    <property type="match status" value="1"/>
</dbReference>
<dbReference type="STRING" id="1016849.A0A0D1YBU4"/>
<dbReference type="OrthoDB" id="2898509at2759"/>
<evidence type="ECO:0000313" key="2">
    <source>
        <dbReference type="EMBL" id="KIV80447.1"/>
    </source>
</evidence>
<dbReference type="PANTHER" id="PTHR47534">
    <property type="entry name" value="YALI0E05731P"/>
    <property type="match status" value="1"/>
</dbReference>
<sequence>MSALMEIISPTGAVSLSTVQASNAAFLESVTEPIVGVFVGGNSGVCEYALRALVSTTASVSKKKGHAPDLRLYIVGRNAKAANAIISDCRKLVPSAKLTFVKAEDLSLIKDVDRVCSEIVSMEKAESPKTNPRIDLLYMSQGGIITGVRHDTTEGLDQLMALMYYSRMRFVINLLPLILESKLPSGAHIVSIYAAGMEDKLWTEDLSLRQPGHFDYNTARSHMVYMKALFMDKLATRYPGKISFCHVFPGLVSTPGFKNPDLPLWFKLLFPIIGRPLIWLIGLPAQEAGARMLYLATPKFAARGAAGGDDQVAEGFDGKPGSGVYSVWHKSNIKDVHEAYEKIQKDEMREKVWAHTNKAFDDIAAGKVFTE</sequence>
<dbReference type="GO" id="GO:0016491">
    <property type="term" value="F:oxidoreductase activity"/>
    <property type="evidence" value="ECO:0007669"/>
    <property type="project" value="UniProtKB-KW"/>
</dbReference>
<dbReference type="EMBL" id="KN846953">
    <property type="protein sequence ID" value="KIV80447.1"/>
    <property type="molecule type" value="Genomic_DNA"/>
</dbReference>
<evidence type="ECO:0008006" key="4">
    <source>
        <dbReference type="Google" id="ProtNLM"/>
    </source>
</evidence>
<dbReference type="InterPro" id="IPR036291">
    <property type="entry name" value="NAD(P)-bd_dom_sf"/>
</dbReference>
<dbReference type="Proteomes" id="UP000053599">
    <property type="component" value="Unassembled WGS sequence"/>
</dbReference>